<gene>
    <name evidence="1" type="ORF">WT44_22755</name>
</gene>
<protein>
    <submittedName>
        <fullName evidence="1">Uncharacterized protein</fullName>
    </submittedName>
</protein>
<dbReference type="EMBL" id="LPHB01000056">
    <property type="protein sequence ID" value="KWA58959.1"/>
    <property type="molecule type" value="Genomic_DNA"/>
</dbReference>
<name>A0A106P1E2_9BURK</name>
<accession>A0A106P1E2</accession>
<comment type="caution">
    <text evidence="1">The sequence shown here is derived from an EMBL/GenBank/DDBJ whole genome shotgun (WGS) entry which is preliminary data.</text>
</comment>
<evidence type="ECO:0000313" key="1">
    <source>
        <dbReference type="EMBL" id="KWA58959.1"/>
    </source>
</evidence>
<dbReference type="AlphaFoldDB" id="A0A106P1E2"/>
<sequence length="76" mass="8059">MSGFGGDLEGDDAVRRELGATLGAGRREGEAAFVPAMIASTLSAVMPLERSPMLTSFQLALIDEAQTVVREMLSYP</sequence>
<organism evidence="1">
    <name type="scientific">Burkholderia stagnalis</name>
    <dbReference type="NCBI Taxonomy" id="1503054"/>
    <lineage>
        <taxon>Bacteria</taxon>
        <taxon>Pseudomonadati</taxon>
        <taxon>Pseudomonadota</taxon>
        <taxon>Betaproteobacteria</taxon>
        <taxon>Burkholderiales</taxon>
        <taxon>Burkholderiaceae</taxon>
        <taxon>Burkholderia</taxon>
        <taxon>Burkholderia cepacia complex</taxon>
    </lineage>
</organism>
<dbReference type="Proteomes" id="UP000068603">
    <property type="component" value="Unassembled WGS sequence"/>
</dbReference>
<proteinExistence type="predicted"/>
<reference evidence="1 2" key="1">
    <citation type="submission" date="2015-11" db="EMBL/GenBank/DDBJ databases">
        <title>Expanding the genomic diversity of Burkholderia species for the development of highly accurate diagnostics.</title>
        <authorList>
            <person name="Sahl J."/>
            <person name="Keim P."/>
            <person name="Wagner D."/>
        </authorList>
    </citation>
    <scope>NUCLEOTIDE SEQUENCE [LARGE SCALE GENOMIC DNA]</scope>
    <source>
        <strain evidence="1 2">MSMB1960WGS</strain>
    </source>
</reference>
<evidence type="ECO:0000313" key="2">
    <source>
        <dbReference type="Proteomes" id="UP000068603"/>
    </source>
</evidence>